<feature type="domain" description="CNA-B" evidence="9">
    <location>
        <begin position="833"/>
        <end position="920"/>
    </location>
</feature>
<dbReference type="PANTHER" id="PTHR36108:SF13">
    <property type="entry name" value="COLOSSIN-B-RELATED"/>
    <property type="match status" value="1"/>
</dbReference>
<dbReference type="Gene3D" id="2.60.40.1140">
    <property type="entry name" value="Collagen-binding surface protein Cna, B-type domain"/>
    <property type="match status" value="5"/>
</dbReference>
<feature type="domain" description="CNA-B" evidence="9">
    <location>
        <begin position="638"/>
        <end position="727"/>
    </location>
</feature>
<evidence type="ECO:0000259" key="11">
    <source>
        <dbReference type="Pfam" id="PF17961"/>
    </source>
</evidence>
<dbReference type="Pfam" id="PF17802">
    <property type="entry name" value="SpaA"/>
    <property type="match status" value="1"/>
</dbReference>
<dbReference type="EMBL" id="RXLP01000014">
    <property type="protein sequence ID" value="TCD54550.1"/>
    <property type="molecule type" value="Genomic_DNA"/>
</dbReference>
<evidence type="ECO:0000313" key="12">
    <source>
        <dbReference type="EMBL" id="TCD54550.1"/>
    </source>
</evidence>
<feature type="domain" description="SDR-like Ig" evidence="11">
    <location>
        <begin position="67"/>
        <end position="157"/>
    </location>
</feature>
<dbReference type="Gene3D" id="2.60.40.10">
    <property type="entry name" value="Immunoglobulins"/>
    <property type="match status" value="1"/>
</dbReference>
<evidence type="ECO:0000313" key="13">
    <source>
        <dbReference type="Proteomes" id="UP000291289"/>
    </source>
</evidence>
<evidence type="ECO:0000256" key="1">
    <source>
        <dbReference type="ARBA" id="ARBA00004168"/>
    </source>
</evidence>
<evidence type="ECO:0000256" key="3">
    <source>
        <dbReference type="ARBA" id="ARBA00022512"/>
    </source>
</evidence>
<feature type="transmembrane region" description="Helical" evidence="8">
    <location>
        <begin position="949"/>
        <end position="967"/>
    </location>
</feature>
<name>A0A4R0QXX7_9BIFI</name>
<dbReference type="InterPro" id="IPR041171">
    <property type="entry name" value="SDR_Ig"/>
</dbReference>
<feature type="region of interest" description="Disordered" evidence="7">
    <location>
        <begin position="831"/>
        <end position="850"/>
    </location>
</feature>
<feature type="domain" description="CNA-B" evidence="9">
    <location>
        <begin position="444"/>
        <end position="533"/>
    </location>
</feature>
<keyword evidence="8" id="KW-1133">Transmembrane helix</keyword>
<protein>
    <submittedName>
        <fullName evidence="12">Cna B-type domain-containing protein</fullName>
    </submittedName>
</protein>
<dbReference type="InterPro" id="IPR011252">
    <property type="entry name" value="Fibrogen-bd_dom1"/>
</dbReference>
<keyword evidence="13" id="KW-1185">Reference proteome</keyword>
<dbReference type="Pfam" id="PF17961">
    <property type="entry name" value="Big_8"/>
    <property type="match status" value="1"/>
</dbReference>
<evidence type="ECO:0000256" key="5">
    <source>
        <dbReference type="ARBA" id="ARBA00022729"/>
    </source>
</evidence>
<evidence type="ECO:0000256" key="4">
    <source>
        <dbReference type="ARBA" id="ARBA00022525"/>
    </source>
</evidence>
<keyword evidence="8" id="KW-0812">Transmembrane</keyword>
<dbReference type="GO" id="GO:0007155">
    <property type="term" value="P:cell adhesion"/>
    <property type="evidence" value="ECO:0007669"/>
    <property type="project" value="InterPro"/>
</dbReference>
<keyword evidence="6" id="KW-0572">Peptidoglycan-anchor</keyword>
<comment type="subcellular location">
    <subcellularLocation>
        <location evidence="1">Secreted</location>
        <location evidence="1">Cell wall</location>
        <topology evidence="1">Peptidoglycan-anchor</topology>
    </subcellularLocation>
</comment>
<gene>
    <name evidence="12" type="ORF">EJ419_02830</name>
</gene>
<feature type="domain" description="SpaA-like prealbumin fold" evidence="10">
    <location>
        <begin position="350"/>
        <end position="437"/>
    </location>
</feature>
<sequence length="975" mass="105802">MKTREQRLNLRRFIIAIISTFAIVASGLLFAPEHAIASEIPNVVTGVSIVDEQGNVAASGNNNTIRNLKIDFRLPDLQVHEGDTSTITIPQEFTIPSNRTFDVTTPDGSAIVAHGVINATDRTMTLTYTNYPETHTDISGSVQMSIAVNTNVVTEAKTFPVTIHVGQTGSGTNIPAGNFEYTGIVGDHPNEIFAKWGDEDSQGNAVIHYNLRVNAVGETLAGVTIPDELRSAGMSYDQSSFSFEHVKWTYVRNSSAYGGGWQSTPLPAAATPPTVTFSEGGKSFLINVGDLNGDGYMIRYDVKLSYTPVNSEVFNNYAQLLDSDRSVIQEADHYHTWRGINAEANGYNYTLKIKKVNEQGESLANAQFDIIRDRSGAVVGSVTTDSNGEASIDGLLRDDYTIRETSAPTGYALAPEEKVAAASFANTAQTASVTITDKYNVTSVHVAKTWDDQNNVDGKRPESVEVTLLADGNPIGSSVTLNQANNWAHEFTQLPIYNTDGSRITYTVRETAVTDYTATISGNATQGFTITNTHVPEETSLTVTKRWVDDNNQDGKRPQSVSIQLYADGSAEGSAVTLNGTNSWKHTFNNLPVYKNGAKIAYTVQEVNVPDGYTASVDYPDSNNATVTNTHSSETTHVKVTKNWDDHNNQDGARPNSVTVQLYADNVAQGTSQTLDAAHGWSYDFTNLPAYTNGQKISYTVQEVNTPTGYTVQVNDADMSNIVITNTHTPAVTNISITKQWDDNDDQDGARPDSISVQLLANGSNVGSPVTVKKSDNWTYTFENLPVNDNGQKISYTVQEVGNPSGYSSTVDSSDEANQIIVNSHTPEVTSLSVSKQWDDKDNQDGSRPQSVRIQLYADGATQGNAITLDASTNWKHTFEQLPVYKNGQKISYTVQEIDTAQGYVAHINADDIHNIIITNSHTPSVPPTPSTSTPPAKHLAKTGASVEGLAYSICAMLALSVVTFVISRKRKMHM</sequence>
<dbReference type="Proteomes" id="UP000291289">
    <property type="component" value="Unassembled WGS sequence"/>
</dbReference>
<dbReference type="Pfam" id="PF05738">
    <property type="entry name" value="Cna_B"/>
    <property type="match status" value="5"/>
</dbReference>
<evidence type="ECO:0000259" key="10">
    <source>
        <dbReference type="Pfam" id="PF17802"/>
    </source>
</evidence>
<evidence type="ECO:0000256" key="6">
    <source>
        <dbReference type="ARBA" id="ARBA00023088"/>
    </source>
</evidence>
<evidence type="ECO:0000256" key="2">
    <source>
        <dbReference type="ARBA" id="ARBA00007257"/>
    </source>
</evidence>
<dbReference type="InterPro" id="IPR013783">
    <property type="entry name" value="Ig-like_fold"/>
</dbReference>
<dbReference type="PANTHER" id="PTHR36108">
    <property type="entry name" value="COLOSSIN-B-RELATED"/>
    <property type="match status" value="1"/>
</dbReference>
<keyword evidence="4" id="KW-0964">Secreted</keyword>
<dbReference type="SUPFAM" id="SSF117074">
    <property type="entry name" value="Hypothetical protein PA1324"/>
    <property type="match status" value="1"/>
</dbReference>
<dbReference type="InterPro" id="IPR008454">
    <property type="entry name" value="Collagen-bd_Cna-like_B-typ_dom"/>
</dbReference>
<accession>A0A4R0QXX7</accession>
<dbReference type="SUPFAM" id="SSF49401">
    <property type="entry name" value="Bacterial adhesins"/>
    <property type="match status" value="2"/>
</dbReference>
<comment type="similarity">
    <text evidence="2">Belongs to the serine-aspartate repeat-containing protein (SDr) family.</text>
</comment>
<organism evidence="12 13">
    <name type="scientific">Alloscardovia theropitheci</name>
    <dbReference type="NCBI Taxonomy" id="2496842"/>
    <lineage>
        <taxon>Bacteria</taxon>
        <taxon>Bacillati</taxon>
        <taxon>Actinomycetota</taxon>
        <taxon>Actinomycetes</taxon>
        <taxon>Bifidobacteriales</taxon>
        <taxon>Bifidobacteriaceae</taxon>
        <taxon>Alloscardovia</taxon>
    </lineage>
</organism>
<dbReference type="OrthoDB" id="134475at2"/>
<dbReference type="AlphaFoldDB" id="A0A4R0QXX7"/>
<evidence type="ECO:0000256" key="8">
    <source>
        <dbReference type="SAM" id="Phobius"/>
    </source>
</evidence>
<feature type="transmembrane region" description="Helical" evidence="8">
    <location>
        <begin position="12"/>
        <end position="31"/>
    </location>
</feature>
<dbReference type="Gene3D" id="2.60.40.1280">
    <property type="match status" value="1"/>
</dbReference>
<dbReference type="SUPFAM" id="SSF49478">
    <property type="entry name" value="Cna protein B-type domain"/>
    <property type="match status" value="5"/>
</dbReference>
<dbReference type="InterPro" id="IPR041033">
    <property type="entry name" value="SpaA_PFL_dom_1"/>
</dbReference>
<comment type="caution">
    <text evidence="12">The sequence shown here is derived from an EMBL/GenBank/DDBJ whole genome shotgun (WGS) entry which is preliminary data.</text>
</comment>
<dbReference type="GO" id="GO:0005975">
    <property type="term" value="P:carbohydrate metabolic process"/>
    <property type="evidence" value="ECO:0007669"/>
    <property type="project" value="UniProtKB-ARBA"/>
</dbReference>
<evidence type="ECO:0000256" key="7">
    <source>
        <dbReference type="SAM" id="MobiDB-lite"/>
    </source>
</evidence>
<dbReference type="InterPro" id="IPR008966">
    <property type="entry name" value="Adhesion_dom_sf"/>
</dbReference>
<keyword evidence="3" id="KW-0134">Cell wall</keyword>
<dbReference type="RefSeq" id="WP_131283410.1">
    <property type="nucleotide sequence ID" value="NZ_RXLP01000014.1"/>
</dbReference>
<feature type="domain" description="CNA-B" evidence="9">
    <location>
        <begin position="735"/>
        <end position="823"/>
    </location>
</feature>
<proteinExistence type="inferred from homology"/>
<keyword evidence="5" id="KW-0732">Signal</keyword>
<dbReference type="CDD" id="cd00222">
    <property type="entry name" value="CollagenBindB"/>
    <property type="match status" value="5"/>
</dbReference>
<feature type="domain" description="CNA-B" evidence="9">
    <location>
        <begin position="542"/>
        <end position="630"/>
    </location>
</feature>
<keyword evidence="8" id="KW-0472">Membrane</keyword>
<reference evidence="12 13" key="1">
    <citation type="submission" date="2018-12" db="EMBL/GenBank/DDBJ databases">
        <title>Alloscrdovia theropitheci sp. nov: a novel taxon from the feces of the bleeding-herat monkey (Theropithecus geleda).</title>
        <authorList>
            <person name="Modesto M."/>
        </authorList>
    </citation>
    <scope>NUCLEOTIDE SEQUENCE [LARGE SCALE GENOMIC DNA]</scope>
    <source>
        <strain evidence="12 13">GLDI4/2</strain>
    </source>
</reference>
<evidence type="ECO:0000259" key="9">
    <source>
        <dbReference type="Pfam" id="PF05738"/>
    </source>
</evidence>